<dbReference type="InterPro" id="IPR045679">
    <property type="entry name" value="DUF6199"/>
</dbReference>
<keyword evidence="1" id="KW-0472">Membrane</keyword>
<evidence type="ECO:0000259" key="2">
    <source>
        <dbReference type="Pfam" id="PF19701"/>
    </source>
</evidence>
<keyword evidence="1" id="KW-1133">Transmembrane helix</keyword>
<accession>A0A2S6FYV2</accession>
<dbReference type="Proteomes" id="UP000239863">
    <property type="component" value="Unassembled WGS sequence"/>
</dbReference>
<dbReference type="RefSeq" id="WP_104409522.1">
    <property type="nucleotide sequence ID" value="NZ_PTIS01000004.1"/>
</dbReference>
<feature type="transmembrane region" description="Helical" evidence="1">
    <location>
        <begin position="43"/>
        <end position="64"/>
    </location>
</feature>
<dbReference type="AlphaFoldDB" id="A0A2S6FYV2"/>
<feature type="domain" description="DUF6199" evidence="2">
    <location>
        <begin position="4"/>
        <end position="62"/>
    </location>
</feature>
<gene>
    <name evidence="3" type="ORF">BD821_10449</name>
</gene>
<evidence type="ECO:0000313" key="3">
    <source>
        <dbReference type="EMBL" id="PPK48790.1"/>
    </source>
</evidence>
<evidence type="ECO:0000313" key="4">
    <source>
        <dbReference type="Proteomes" id="UP000239863"/>
    </source>
</evidence>
<proteinExistence type="predicted"/>
<dbReference type="OrthoDB" id="9944053at2"/>
<comment type="caution">
    <text evidence="3">The sequence shown here is derived from an EMBL/GenBank/DDBJ whole genome shotgun (WGS) entry which is preliminary data.</text>
</comment>
<evidence type="ECO:0000256" key="1">
    <source>
        <dbReference type="SAM" id="Phobius"/>
    </source>
</evidence>
<keyword evidence="1" id="KW-0812">Transmembrane</keyword>
<dbReference type="EMBL" id="PTIS01000004">
    <property type="protein sequence ID" value="PPK48790.1"/>
    <property type="molecule type" value="Genomic_DNA"/>
</dbReference>
<reference evidence="3 4" key="1">
    <citation type="submission" date="2018-02" db="EMBL/GenBank/DDBJ databases">
        <title>Genomic Encyclopedia of Archaeal and Bacterial Type Strains, Phase II (KMG-II): from individual species to whole genera.</title>
        <authorList>
            <person name="Goeker M."/>
        </authorList>
    </citation>
    <scope>NUCLEOTIDE SEQUENCE [LARGE SCALE GENOMIC DNA]</scope>
    <source>
        <strain evidence="3 4">DSM 15099</strain>
    </source>
</reference>
<dbReference type="STRING" id="37659.GCA_000703125_00854"/>
<organism evidence="3 4">
    <name type="scientific">Clostridium algidicarnis DSM 15099</name>
    <dbReference type="NCBI Taxonomy" id="1121295"/>
    <lineage>
        <taxon>Bacteria</taxon>
        <taxon>Bacillati</taxon>
        <taxon>Bacillota</taxon>
        <taxon>Clostridia</taxon>
        <taxon>Eubacteriales</taxon>
        <taxon>Clostridiaceae</taxon>
        <taxon>Clostridium</taxon>
    </lineage>
</organism>
<name>A0A2S6FYV2_9CLOT</name>
<sequence>MVIIFLLMLTIGILEVIFPKRMLMLGNKRELKKEEEPSDFFINITRIGGVILIIIAITFAVGAFS</sequence>
<dbReference type="Pfam" id="PF19701">
    <property type="entry name" value="DUF6199"/>
    <property type="match status" value="1"/>
</dbReference>
<protein>
    <recommendedName>
        <fullName evidence="2">DUF6199 domain-containing protein</fullName>
    </recommendedName>
</protein>